<gene>
    <name evidence="6" type="ORF">SNE34_03285</name>
</gene>
<evidence type="ECO:0000259" key="4">
    <source>
        <dbReference type="Pfam" id="PF03486"/>
    </source>
</evidence>
<evidence type="ECO:0000256" key="3">
    <source>
        <dbReference type="ARBA" id="ARBA00022827"/>
    </source>
</evidence>
<dbReference type="InterPro" id="IPR023166">
    <property type="entry name" value="BaiN-like_dom_sf"/>
</dbReference>
<dbReference type="RefSeq" id="WP_332614707.1">
    <property type="nucleotide sequence ID" value="NZ_JAXGFP010000002.1"/>
</dbReference>
<dbReference type="NCBIfam" id="TIGR00275">
    <property type="entry name" value="aminoacetone oxidase family FAD-binding enzyme"/>
    <property type="match status" value="1"/>
</dbReference>
<dbReference type="Gene3D" id="3.50.50.60">
    <property type="entry name" value="FAD/NAD(P)-binding domain"/>
    <property type="match status" value="1"/>
</dbReference>
<dbReference type="InterPro" id="IPR004792">
    <property type="entry name" value="BaiN-like"/>
</dbReference>
<sequence length="402" mass="43166">MEHYDVLVIGGGAAGLMCAVTAGRRGKRVLVVEHANKVGKKILMSGGGRCNFTNTGTSPENFLSANRHFCKSALARYTPWHFIEMVERHGIAWHEKELGQLFCDVSSKLIVKMLLDECSDAGVRIETSCGVDRVVHGEAGATGSKMFHLHTARGAFAAPALVVASGGLSIPSMGASGFGYELARQFGHALLPTRAGLVPLTLSGKHQERLADLSGVALPVTASCNGQDFSNYMLVTHRGISGPSILQISSYWQPGDTLRLDLLPGRDALDALLQLQAERPAAELRTLLGELLPKRFAQRLCEVWLPQLQPNRPIRQFNLPQLREVAAVLADWPLVASGTEGYRTAEVTLGGVDTDGVSSSTMQSRHVPGLYFVGEVLDVTGWLGGYNFQWAWASGHAAGSAA</sequence>
<dbReference type="PANTHER" id="PTHR42887">
    <property type="entry name" value="OS12G0638800 PROTEIN"/>
    <property type="match status" value="1"/>
</dbReference>
<proteinExistence type="predicted"/>
<dbReference type="InterPro" id="IPR057661">
    <property type="entry name" value="RsdA/BaiN/AoA(So)_Rossmann"/>
</dbReference>
<dbReference type="SUPFAM" id="SSF51905">
    <property type="entry name" value="FAD/NAD(P)-binding domain"/>
    <property type="match status" value="1"/>
</dbReference>
<evidence type="ECO:0000313" key="7">
    <source>
        <dbReference type="Proteomes" id="UP001355056"/>
    </source>
</evidence>
<keyword evidence="3" id="KW-0274">FAD</keyword>
<dbReference type="GO" id="GO:0016491">
    <property type="term" value="F:oxidoreductase activity"/>
    <property type="evidence" value="ECO:0007669"/>
    <property type="project" value="UniProtKB-KW"/>
</dbReference>
<comment type="cofactor">
    <cofactor evidence="1">
        <name>FAD</name>
        <dbReference type="ChEBI" id="CHEBI:57692"/>
    </cofactor>
</comment>
<dbReference type="PRINTS" id="PR00411">
    <property type="entry name" value="PNDRDTASEI"/>
</dbReference>
<dbReference type="Gene3D" id="1.10.8.260">
    <property type="entry name" value="HI0933 insert domain-like"/>
    <property type="match status" value="1"/>
</dbReference>
<accession>A0ABU7YVU1</accession>
<comment type="caution">
    <text evidence="6">The sequence shown here is derived from an EMBL/GenBank/DDBJ whole genome shotgun (WGS) entry which is preliminary data.</text>
</comment>
<feature type="domain" description="RsdA/BaiN/AoA(So)-like Rossmann fold-like" evidence="4">
    <location>
        <begin position="5"/>
        <end position="400"/>
    </location>
</feature>
<dbReference type="InterPro" id="IPR036188">
    <property type="entry name" value="FAD/NAD-bd_sf"/>
</dbReference>
<organism evidence="6 7">
    <name type="scientific">Novilysobacter erysipheiresistens</name>
    <dbReference type="NCBI Taxonomy" id="1749332"/>
    <lineage>
        <taxon>Bacteria</taxon>
        <taxon>Pseudomonadati</taxon>
        <taxon>Pseudomonadota</taxon>
        <taxon>Gammaproteobacteria</taxon>
        <taxon>Lysobacterales</taxon>
        <taxon>Lysobacteraceae</taxon>
        <taxon>Novilysobacter</taxon>
    </lineage>
</organism>
<dbReference type="PANTHER" id="PTHR42887:SF2">
    <property type="entry name" value="OS12G0638800 PROTEIN"/>
    <property type="match status" value="1"/>
</dbReference>
<dbReference type="PRINTS" id="PR00368">
    <property type="entry name" value="FADPNR"/>
</dbReference>
<dbReference type="Pfam" id="PF03486">
    <property type="entry name" value="HI0933_like"/>
    <property type="match status" value="1"/>
</dbReference>
<name>A0ABU7YVU1_9GAMM</name>
<evidence type="ECO:0000256" key="2">
    <source>
        <dbReference type="ARBA" id="ARBA00022630"/>
    </source>
</evidence>
<reference evidence="6 7" key="1">
    <citation type="journal article" date="2016" name="Int. J. Syst. Evol. Microbiol.">
        <title>Lysobacter erysipheiresistens sp. nov., an antagonist of powdery mildew, isolated from tobacco-cultivated soil.</title>
        <authorList>
            <person name="Xie B."/>
            <person name="Li T."/>
            <person name="Lin X."/>
            <person name="Wang C.J."/>
            <person name="Chen Y.J."/>
            <person name="Liu W.J."/>
            <person name="Zhao Z.W."/>
        </authorList>
    </citation>
    <scope>NUCLEOTIDE SEQUENCE [LARGE SCALE GENOMIC DNA]</scope>
    <source>
        <strain evidence="6 7">RS-LYSO-3</strain>
    </source>
</reference>
<keyword evidence="6" id="KW-0560">Oxidoreductase</keyword>
<keyword evidence="7" id="KW-1185">Reference proteome</keyword>
<dbReference type="EC" id="1.14.13.-" evidence="6"/>
<feature type="domain" description="RsdA/BaiN/AoA(So)-like insert" evidence="5">
    <location>
        <begin position="194"/>
        <end position="347"/>
    </location>
</feature>
<keyword evidence="2" id="KW-0285">Flavoprotein</keyword>
<dbReference type="Pfam" id="PF22780">
    <property type="entry name" value="HI0933_like_1st"/>
    <property type="match status" value="1"/>
</dbReference>
<evidence type="ECO:0000259" key="5">
    <source>
        <dbReference type="Pfam" id="PF22780"/>
    </source>
</evidence>
<evidence type="ECO:0000313" key="6">
    <source>
        <dbReference type="EMBL" id="MEG3183034.1"/>
    </source>
</evidence>
<evidence type="ECO:0000256" key="1">
    <source>
        <dbReference type="ARBA" id="ARBA00001974"/>
    </source>
</evidence>
<dbReference type="SUPFAM" id="SSF160996">
    <property type="entry name" value="HI0933 insert domain-like"/>
    <property type="match status" value="1"/>
</dbReference>
<dbReference type="EMBL" id="JAXGFP010000002">
    <property type="protein sequence ID" value="MEG3183034.1"/>
    <property type="molecule type" value="Genomic_DNA"/>
</dbReference>
<protein>
    <submittedName>
        <fullName evidence="6">NAD(P)/FAD-dependent oxidoreductase</fullName>
        <ecNumber evidence="6">1.14.13.-</ecNumber>
    </submittedName>
</protein>
<dbReference type="Gene3D" id="2.40.30.10">
    <property type="entry name" value="Translation factors"/>
    <property type="match status" value="1"/>
</dbReference>
<dbReference type="InterPro" id="IPR055178">
    <property type="entry name" value="RsdA/BaiN/AoA(So)-like_dom"/>
</dbReference>
<dbReference type="Proteomes" id="UP001355056">
    <property type="component" value="Unassembled WGS sequence"/>
</dbReference>